<comment type="caution">
    <text evidence="1">The sequence shown here is derived from an EMBL/GenBank/DDBJ whole genome shotgun (WGS) entry which is preliminary data.</text>
</comment>
<sequence>MLTMQKNPDTFHTDLTQLERLEKRYCSLMKQSFEAALKDRDYSDALNDKALEIKEDIDLIRSKICSD</sequence>
<organism evidence="1 2">
    <name type="scientific">Nonlabens dokdonensis</name>
    <dbReference type="NCBI Taxonomy" id="328515"/>
    <lineage>
        <taxon>Bacteria</taxon>
        <taxon>Pseudomonadati</taxon>
        <taxon>Bacteroidota</taxon>
        <taxon>Flavobacteriia</taxon>
        <taxon>Flavobacteriales</taxon>
        <taxon>Flavobacteriaceae</taxon>
        <taxon>Nonlabens</taxon>
    </lineage>
</organism>
<proteinExistence type="predicted"/>
<dbReference type="NCBIfam" id="NF033487">
    <property type="entry name" value="Lacal_2735_fam"/>
    <property type="match status" value="1"/>
</dbReference>
<dbReference type="Proteomes" id="UP000248584">
    <property type="component" value="Unassembled WGS sequence"/>
</dbReference>
<reference evidence="1 2" key="1">
    <citation type="submission" date="2018-06" db="EMBL/GenBank/DDBJ databases">
        <title>Genomic Encyclopedia of Archaeal and Bacterial Type Strains, Phase II (KMG-II): from individual species to whole genera.</title>
        <authorList>
            <person name="Goeker M."/>
        </authorList>
    </citation>
    <scope>NUCLEOTIDE SEQUENCE [LARGE SCALE GENOMIC DNA]</scope>
    <source>
        <strain evidence="1 2">DSM 17205</strain>
    </source>
</reference>
<dbReference type="InterPro" id="IPR045493">
    <property type="entry name" value="DUF6435"/>
</dbReference>
<dbReference type="RefSeq" id="WP_015363423.1">
    <property type="nucleotide sequence ID" value="NZ_QKZR01000009.1"/>
</dbReference>
<evidence type="ECO:0000313" key="2">
    <source>
        <dbReference type="Proteomes" id="UP000248584"/>
    </source>
</evidence>
<protein>
    <recommendedName>
        <fullName evidence="3">Lacal_2735 family protein</fullName>
    </recommendedName>
</protein>
<name>A0ABX5PTP7_9FLAO</name>
<evidence type="ECO:0000313" key="1">
    <source>
        <dbReference type="EMBL" id="PZX36642.1"/>
    </source>
</evidence>
<accession>A0ABX5PTP7</accession>
<gene>
    <name evidence="1" type="ORF">LX97_03399</name>
</gene>
<keyword evidence="2" id="KW-1185">Reference proteome</keyword>
<evidence type="ECO:0008006" key="3">
    <source>
        <dbReference type="Google" id="ProtNLM"/>
    </source>
</evidence>
<dbReference type="EMBL" id="QKZR01000009">
    <property type="protein sequence ID" value="PZX36642.1"/>
    <property type="molecule type" value="Genomic_DNA"/>
</dbReference>